<gene>
    <name evidence="2" type="ORF">HUJ06_022287</name>
</gene>
<keyword evidence="3" id="KW-1185">Reference proteome</keyword>
<proteinExistence type="predicted"/>
<name>A0A822XH70_NELNU</name>
<feature type="transmembrane region" description="Helical" evidence="1">
    <location>
        <begin position="6"/>
        <end position="33"/>
    </location>
</feature>
<keyword evidence="1" id="KW-1133">Transmembrane helix</keyword>
<dbReference type="EMBL" id="DUZY01000001">
    <property type="protein sequence ID" value="DAD20824.1"/>
    <property type="molecule type" value="Genomic_DNA"/>
</dbReference>
<accession>A0A822XH70</accession>
<evidence type="ECO:0000313" key="3">
    <source>
        <dbReference type="Proteomes" id="UP000607653"/>
    </source>
</evidence>
<reference evidence="2 3" key="1">
    <citation type="journal article" date="2020" name="Mol. Biol. Evol.">
        <title>Distinct Expression and Methylation Patterns for Genes with Different Fates following a Single Whole-Genome Duplication in Flowering Plants.</title>
        <authorList>
            <person name="Shi T."/>
            <person name="Rahmani R.S."/>
            <person name="Gugger P.F."/>
            <person name="Wang M."/>
            <person name="Li H."/>
            <person name="Zhang Y."/>
            <person name="Li Z."/>
            <person name="Wang Q."/>
            <person name="Van de Peer Y."/>
            <person name="Marchal K."/>
            <person name="Chen J."/>
        </authorList>
    </citation>
    <scope>NUCLEOTIDE SEQUENCE [LARGE SCALE GENOMIC DNA]</scope>
    <source>
        <tissue evidence="2">Leaf</tissue>
    </source>
</reference>
<keyword evidence="1" id="KW-0812">Transmembrane</keyword>
<evidence type="ECO:0000313" key="2">
    <source>
        <dbReference type="EMBL" id="DAD20824.1"/>
    </source>
</evidence>
<protein>
    <submittedName>
        <fullName evidence="2">Uncharacterized protein</fullName>
    </submittedName>
</protein>
<keyword evidence="1" id="KW-0472">Membrane</keyword>
<dbReference type="AlphaFoldDB" id="A0A822XH70"/>
<dbReference type="Proteomes" id="UP000607653">
    <property type="component" value="Unassembled WGS sequence"/>
</dbReference>
<organism evidence="2 3">
    <name type="scientific">Nelumbo nucifera</name>
    <name type="common">Sacred lotus</name>
    <dbReference type="NCBI Taxonomy" id="4432"/>
    <lineage>
        <taxon>Eukaryota</taxon>
        <taxon>Viridiplantae</taxon>
        <taxon>Streptophyta</taxon>
        <taxon>Embryophyta</taxon>
        <taxon>Tracheophyta</taxon>
        <taxon>Spermatophyta</taxon>
        <taxon>Magnoliopsida</taxon>
        <taxon>Proteales</taxon>
        <taxon>Nelumbonaceae</taxon>
        <taxon>Nelumbo</taxon>
    </lineage>
</organism>
<evidence type="ECO:0000256" key="1">
    <source>
        <dbReference type="SAM" id="Phobius"/>
    </source>
</evidence>
<sequence length="63" mass="6746">MGPFGVLPATLSGLTFVLLVGFGYIPVPGALAWSKEGHMMTCRIAQAFSTPIERRMGPRLLAL</sequence>
<comment type="caution">
    <text evidence="2">The sequence shown here is derived from an EMBL/GenBank/DDBJ whole genome shotgun (WGS) entry which is preliminary data.</text>
</comment>